<dbReference type="Proteomes" id="UP000061227">
    <property type="component" value="Unassembled WGS sequence"/>
</dbReference>
<keyword evidence="1" id="KW-1133">Transmembrane helix</keyword>
<evidence type="ECO:0000313" key="3">
    <source>
        <dbReference type="Proteomes" id="UP000061227"/>
    </source>
</evidence>
<dbReference type="STRING" id="220714.SAMN05660469_0113"/>
<feature type="transmembrane region" description="Helical" evidence="1">
    <location>
        <begin position="7"/>
        <end position="31"/>
    </location>
</feature>
<dbReference type="AlphaFoldDB" id="A0A3F3GUX7"/>
<dbReference type="InterPro" id="IPR018672">
    <property type="entry name" value="DUF2140"/>
</dbReference>
<protein>
    <submittedName>
        <fullName evidence="2">Uncharacterized protein</fullName>
    </submittedName>
</protein>
<dbReference type="OrthoDB" id="2241695at2"/>
<organism evidence="2 3">
    <name type="scientific">Fructobacillus pseudoficulneus</name>
    <dbReference type="NCBI Taxonomy" id="220714"/>
    <lineage>
        <taxon>Bacteria</taxon>
        <taxon>Bacillati</taxon>
        <taxon>Bacillota</taxon>
        <taxon>Bacilli</taxon>
        <taxon>Lactobacillales</taxon>
        <taxon>Lactobacillaceae</taxon>
        <taxon>Fructobacillus</taxon>
    </lineage>
</organism>
<sequence length="186" mass="19631">MKKHKVLWLSIAGIILVPALIVGGYTAYLALAPTKTEFQGTAHANKVLSQSSLTKDQFNELVQKHLANTNYAVKLSGNNVVASGTAMDGNVSAKLTMTPTVTKDGNVIMSVKKAVVNGTTVPGQVALGYLKKITTLPAGVTVQPDKSQIALDVNRLTDDGTSAYKVDQINIAKGIFNFSEVASDAQ</sequence>
<dbReference type="EMBL" id="DF968063">
    <property type="protein sequence ID" value="GAP02162.1"/>
    <property type="molecule type" value="Genomic_DNA"/>
</dbReference>
<keyword evidence="1" id="KW-0812">Transmembrane</keyword>
<proteinExistence type="predicted"/>
<keyword evidence="3" id="KW-1185">Reference proteome</keyword>
<name>A0A3F3GUX7_9LACO</name>
<keyword evidence="1" id="KW-0472">Membrane</keyword>
<evidence type="ECO:0000256" key="1">
    <source>
        <dbReference type="SAM" id="Phobius"/>
    </source>
</evidence>
<gene>
    <name evidence="2" type="ORF">FPFC_010400</name>
</gene>
<evidence type="ECO:0000313" key="2">
    <source>
        <dbReference type="EMBL" id="GAP02162.1"/>
    </source>
</evidence>
<dbReference type="RefSeq" id="WP_059375182.1">
    <property type="nucleotide sequence ID" value="NZ_DF968063.1"/>
</dbReference>
<accession>A0A3F3GUX7</accession>
<reference evidence="2 3" key="1">
    <citation type="journal article" date="2015" name="BMC Genomics">
        <title>Comparative genomics of Fructobacillus spp. and Leuconostoc spp. reveals niche-specific evolution of Fructobacillus spp.</title>
        <authorList>
            <person name="Endo A."/>
            <person name="Tanizawa Y."/>
            <person name="Tanaka N."/>
            <person name="Maeno S."/>
            <person name="Kumar H."/>
            <person name="Shiwa Y."/>
            <person name="Okada S."/>
            <person name="Yoshikawa H."/>
            <person name="Dicks L."/>
            <person name="Nakagawa J."/>
            <person name="Arita M."/>
        </authorList>
    </citation>
    <scope>NUCLEOTIDE SEQUENCE [LARGE SCALE GENOMIC DNA]</scope>
    <source>
        <strain evidence="2 3">DSM 15468</strain>
    </source>
</reference>
<dbReference type="Pfam" id="PF09911">
    <property type="entry name" value="DUF2140"/>
    <property type="match status" value="1"/>
</dbReference>